<dbReference type="HOGENOM" id="CLU_1141527_0_0_5"/>
<feature type="chain" id="PRO_5003432889" evidence="1">
    <location>
        <begin position="21"/>
        <end position="240"/>
    </location>
</feature>
<evidence type="ECO:0000313" key="3">
    <source>
        <dbReference type="Proteomes" id="UP000009286"/>
    </source>
</evidence>
<keyword evidence="1" id="KW-0732">Signal</keyword>
<evidence type="ECO:0000256" key="1">
    <source>
        <dbReference type="SAM" id="SignalP"/>
    </source>
</evidence>
<name>G2KQ87_MICAA</name>
<proteinExistence type="predicted"/>
<sequence>MKKFFMVCAILGIMATIAVAGMILTKKAPPFYKRNVKMTVTIETPEGDVSGSAVREIANQGTNSKLDWPGGNPASVRGEAVVIDLGARGKVFALINKDGEEARFYKAFPPPDGHPQSNDSMAYYAQLPVGKSAVLEPNDWPMFVTFTDMNDPKAVTLVRGGRFNLQTQKYDLVDDFEKIFGSGVRVKGVTFEITNKHVEKTGILETVPKFDDEFWNWRKTLQFDDPRKISGVNFSQGAAE</sequence>
<feature type="signal peptide" evidence="1">
    <location>
        <begin position="1"/>
        <end position="20"/>
    </location>
</feature>
<gene>
    <name evidence="2" type="ordered locus">MICA_284</name>
</gene>
<dbReference type="RefSeq" id="WP_014101852.1">
    <property type="nucleotide sequence ID" value="NC_016026.1"/>
</dbReference>
<protein>
    <submittedName>
        <fullName evidence="2">Uncharacterized protein</fullName>
    </submittedName>
</protein>
<dbReference type="KEGG" id="mai:MICA_284"/>
<accession>G2KQ87</accession>
<reference evidence="2 3" key="1">
    <citation type="journal article" date="2011" name="BMC Genomics">
        <title>Genomic insights into an obligate epibiotic bacterial predator: Micavibrio aeruginosavorus ARL-13.</title>
        <authorList>
            <person name="Wang Z."/>
            <person name="Kadouri D."/>
            <person name="Wu M."/>
        </authorList>
    </citation>
    <scope>NUCLEOTIDE SEQUENCE [LARGE SCALE GENOMIC DNA]</scope>
    <source>
        <strain evidence="2 3">ARL-13</strain>
    </source>
</reference>
<dbReference type="OrthoDB" id="7428686at2"/>
<organism evidence="2 3">
    <name type="scientific">Micavibrio aeruginosavorus (strain ARL-13)</name>
    <dbReference type="NCBI Taxonomy" id="856793"/>
    <lineage>
        <taxon>Bacteria</taxon>
        <taxon>Pseudomonadati</taxon>
        <taxon>Bdellovibrionota</taxon>
        <taxon>Bdellovibrionia</taxon>
        <taxon>Bdellovibrionales</taxon>
        <taxon>Pseudobdellovibrionaceae</taxon>
        <taxon>Micavibrio</taxon>
    </lineage>
</organism>
<dbReference type="Proteomes" id="UP000009286">
    <property type="component" value="Chromosome"/>
</dbReference>
<evidence type="ECO:0000313" key="2">
    <source>
        <dbReference type="EMBL" id="AEP08629.1"/>
    </source>
</evidence>
<keyword evidence="3" id="KW-1185">Reference proteome</keyword>
<dbReference type="STRING" id="856793.MICA_284"/>
<dbReference type="AlphaFoldDB" id="G2KQ87"/>
<dbReference type="EMBL" id="CP002382">
    <property type="protein sequence ID" value="AEP08629.1"/>
    <property type="molecule type" value="Genomic_DNA"/>
</dbReference>